<reference evidence="1 2" key="1">
    <citation type="journal article" date="2008" name="Nature">
        <title>The genome of Laccaria bicolor provides insights into mycorrhizal symbiosis.</title>
        <authorList>
            <person name="Martin F."/>
            <person name="Aerts A."/>
            <person name="Ahren D."/>
            <person name="Brun A."/>
            <person name="Danchin E.G.J."/>
            <person name="Duchaussoy F."/>
            <person name="Gibon J."/>
            <person name="Kohler A."/>
            <person name="Lindquist E."/>
            <person name="Pereda V."/>
            <person name="Salamov A."/>
            <person name="Shapiro H.J."/>
            <person name="Wuyts J."/>
            <person name="Blaudez D."/>
            <person name="Buee M."/>
            <person name="Brokstein P."/>
            <person name="Canbaeck B."/>
            <person name="Cohen D."/>
            <person name="Courty P.E."/>
            <person name="Coutinho P.M."/>
            <person name="Delaruelle C."/>
            <person name="Detter J.C."/>
            <person name="Deveau A."/>
            <person name="DiFazio S."/>
            <person name="Duplessis S."/>
            <person name="Fraissinet-Tachet L."/>
            <person name="Lucic E."/>
            <person name="Frey-Klett P."/>
            <person name="Fourrey C."/>
            <person name="Feussner I."/>
            <person name="Gay G."/>
            <person name="Grimwood J."/>
            <person name="Hoegger P.J."/>
            <person name="Jain P."/>
            <person name="Kilaru S."/>
            <person name="Labbe J."/>
            <person name="Lin Y.C."/>
            <person name="Legue V."/>
            <person name="Le Tacon F."/>
            <person name="Marmeisse R."/>
            <person name="Melayah D."/>
            <person name="Montanini B."/>
            <person name="Muratet M."/>
            <person name="Nehls U."/>
            <person name="Niculita-Hirzel H."/>
            <person name="Oudot-Le Secq M.P."/>
            <person name="Peter M."/>
            <person name="Quesneville H."/>
            <person name="Rajashekar B."/>
            <person name="Reich M."/>
            <person name="Rouhier N."/>
            <person name="Schmutz J."/>
            <person name="Yin T."/>
            <person name="Chalot M."/>
            <person name="Henrissat B."/>
            <person name="Kuees U."/>
            <person name="Lucas S."/>
            <person name="Van de Peer Y."/>
            <person name="Podila G.K."/>
            <person name="Polle A."/>
            <person name="Pukkila P.J."/>
            <person name="Richardson P.M."/>
            <person name="Rouze P."/>
            <person name="Sanders I.R."/>
            <person name="Stajich J.E."/>
            <person name="Tunlid A."/>
            <person name="Tuskan G."/>
            <person name="Grigoriev I.V."/>
        </authorList>
    </citation>
    <scope>NUCLEOTIDE SEQUENCE [LARGE SCALE GENOMIC DNA]</scope>
    <source>
        <strain evidence="2">S238N-H82 / ATCC MYA-4686</strain>
    </source>
</reference>
<dbReference type="RefSeq" id="XP_001890617.1">
    <property type="nucleotide sequence ID" value="XM_001890582.1"/>
</dbReference>
<dbReference type="HOGENOM" id="CLU_3014598_0_0_1"/>
<proteinExistence type="predicted"/>
<dbReference type="GeneID" id="6086264"/>
<name>B0E340_LACBS</name>
<dbReference type="KEGG" id="lbc:LACBIDRAFT_296791"/>
<dbReference type="InParanoid" id="B0E340"/>
<protein>
    <submittedName>
        <fullName evidence="1">Predicted protein</fullName>
    </submittedName>
</protein>
<organism evidence="2">
    <name type="scientific">Laccaria bicolor (strain S238N-H82 / ATCC MYA-4686)</name>
    <name type="common">Bicoloured deceiver</name>
    <name type="synonym">Laccaria laccata var. bicolor</name>
    <dbReference type="NCBI Taxonomy" id="486041"/>
    <lineage>
        <taxon>Eukaryota</taxon>
        <taxon>Fungi</taxon>
        <taxon>Dikarya</taxon>
        <taxon>Basidiomycota</taxon>
        <taxon>Agaricomycotina</taxon>
        <taxon>Agaricomycetes</taxon>
        <taxon>Agaricomycetidae</taxon>
        <taxon>Agaricales</taxon>
        <taxon>Agaricineae</taxon>
        <taxon>Hydnangiaceae</taxon>
        <taxon>Laccaria</taxon>
    </lineage>
</organism>
<gene>
    <name evidence="1" type="ORF">LACBIDRAFT_296791</name>
</gene>
<dbReference type="EMBL" id="DS547205">
    <property type="protein sequence ID" value="EDQ98740.1"/>
    <property type="molecule type" value="Genomic_DNA"/>
</dbReference>
<dbReference type="Proteomes" id="UP000001194">
    <property type="component" value="Unassembled WGS sequence"/>
</dbReference>
<accession>B0E340</accession>
<evidence type="ECO:0000313" key="2">
    <source>
        <dbReference type="Proteomes" id="UP000001194"/>
    </source>
</evidence>
<dbReference type="AlphaFoldDB" id="B0E340"/>
<keyword evidence="2" id="KW-1185">Reference proteome</keyword>
<sequence>MDAANIGALTVTVTGLPFPQKSKDQTGPQKDRRPRFFAVYRPVSVCISFNRFMTGL</sequence>
<evidence type="ECO:0000313" key="1">
    <source>
        <dbReference type="EMBL" id="EDQ98740.1"/>
    </source>
</evidence>